<dbReference type="RefSeq" id="WP_233086462.1">
    <property type="nucleotide sequence ID" value="NZ_BAABWN010000001.1"/>
</dbReference>
<dbReference type="Proteomes" id="UP001465153">
    <property type="component" value="Unassembled WGS sequence"/>
</dbReference>
<dbReference type="EMBL" id="BAABWN010000001">
    <property type="protein sequence ID" value="GAA6166509.1"/>
    <property type="molecule type" value="Genomic_DNA"/>
</dbReference>
<reference evidence="2 3" key="1">
    <citation type="submission" date="2024-04" db="EMBL/GenBank/DDBJ databases">
        <title>Draft genome sequence of Sessilibacter corallicola NBRC 116591.</title>
        <authorList>
            <person name="Miyakawa T."/>
            <person name="Kusuya Y."/>
            <person name="Miura T."/>
        </authorList>
    </citation>
    <scope>NUCLEOTIDE SEQUENCE [LARGE SCALE GENOMIC DNA]</scope>
    <source>
        <strain evidence="2 3">KU-00831-HH</strain>
    </source>
</reference>
<dbReference type="PROSITE" id="PS51186">
    <property type="entry name" value="GNAT"/>
    <property type="match status" value="1"/>
</dbReference>
<evidence type="ECO:0000313" key="3">
    <source>
        <dbReference type="Proteomes" id="UP001465153"/>
    </source>
</evidence>
<comment type="caution">
    <text evidence="2">The sequence shown here is derived from an EMBL/GenBank/DDBJ whole genome shotgun (WGS) entry which is preliminary data.</text>
</comment>
<sequence length="180" mass="20414">MIVSETERLIIRHFQLSDADYMLRQLNEDSFIRFIVDRQIRDLKGTEDYLANGPMLSYQKHGFGLNAVVLKAENKPIGMCGLVKRDELSFPDLGYALLPEYWRQGYTYEACVGVLEAAKELQHSDRIMGVTLPDNQASNGLLRRLGFSQVGELDLYGHNNNLYELWLGPVHTNLTAPVAP</sequence>
<dbReference type="InterPro" id="IPR051531">
    <property type="entry name" value="N-acetyltransferase"/>
</dbReference>
<evidence type="ECO:0000259" key="1">
    <source>
        <dbReference type="PROSITE" id="PS51186"/>
    </source>
</evidence>
<organism evidence="2 3">
    <name type="scientific">Sessilibacter corallicola</name>
    <dbReference type="NCBI Taxonomy" id="2904075"/>
    <lineage>
        <taxon>Bacteria</taxon>
        <taxon>Pseudomonadati</taxon>
        <taxon>Pseudomonadota</taxon>
        <taxon>Gammaproteobacteria</taxon>
        <taxon>Cellvibrionales</taxon>
        <taxon>Cellvibrionaceae</taxon>
        <taxon>Sessilibacter</taxon>
    </lineage>
</organism>
<proteinExistence type="predicted"/>
<protein>
    <submittedName>
        <fullName evidence="2">GNAT family N-acetyltransferase</fullName>
    </submittedName>
</protein>
<dbReference type="Pfam" id="PF13302">
    <property type="entry name" value="Acetyltransf_3"/>
    <property type="match status" value="1"/>
</dbReference>
<dbReference type="InterPro" id="IPR000182">
    <property type="entry name" value="GNAT_dom"/>
</dbReference>
<accession>A0ABQ0A4D6</accession>
<gene>
    <name evidence="2" type="ORF">NBRC116591_03190</name>
</gene>
<dbReference type="PANTHER" id="PTHR43792">
    <property type="entry name" value="GNAT FAMILY, PUTATIVE (AFU_ORTHOLOGUE AFUA_3G00765)-RELATED-RELATED"/>
    <property type="match status" value="1"/>
</dbReference>
<dbReference type="SUPFAM" id="SSF55729">
    <property type="entry name" value="Acyl-CoA N-acyltransferases (Nat)"/>
    <property type="match status" value="1"/>
</dbReference>
<dbReference type="InterPro" id="IPR016181">
    <property type="entry name" value="Acyl_CoA_acyltransferase"/>
</dbReference>
<name>A0ABQ0A4D6_9GAMM</name>
<feature type="domain" description="N-acetyltransferase" evidence="1">
    <location>
        <begin position="9"/>
        <end position="168"/>
    </location>
</feature>
<keyword evidence="3" id="KW-1185">Reference proteome</keyword>
<evidence type="ECO:0000313" key="2">
    <source>
        <dbReference type="EMBL" id="GAA6166509.1"/>
    </source>
</evidence>
<dbReference type="PANTHER" id="PTHR43792:SF1">
    <property type="entry name" value="N-ACETYLTRANSFERASE DOMAIN-CONTAINING PROTEIN"/>
    <property type="match status" value="1"/>
</dbReference>
<dbReference type="Gene3D" id="3.40.630.30">
    <property type="match status" value="1"/>
</dbReference>